<dbReference type="EMBL" id="CAUJNA010003852">
    <property type="protein sequence ID" value="CAJ1411048.1"/>
    <property type="molecule type" value="Genomic_DNA"/>
</dbReference>
<proteinExistence type="predicted"/>
<comment type="caution">
    <text evidence="1">The sequence shown here is derived from an EMBL/GenBank/DDBJ whole genome shotgun (WGS) entry which is preliminary data.</text>
</comment>
<reference evidence="1" key="1">
    <citation type="submission" date="2023-08" db="EMBL/GenBank/DDBJ databases">
        <authorList>
            <person name="Chen Y."/>
            <person name="Shah S."/>
            <person name="Dougan E. K."/>
            <person name="Thang M."/>
            <person name="Chan C."/>
        </authorList>
    </citation>
    <scope>NUCLEOTIDE SEQUENCE</scope>
</reference>
<name>A0AA36JRG6_9DINO</name>
<evidence type="ECO:0000313" key="1">
    <source>
        <dbReference type="EMBL" id="CAJ1411048.1"/>
    </source>
</evidence>
<evidence type="ECO:0000313" key="2">
    <source>
        <dbReference type="Proteomes" id="UP001178507"/>
    </source>
</evidence>
<gene>
    <name evidence="1" type="ORF">EVOR1521_LOCUS31719</name>
</gene>
<organism evidence="1 2">
    <name type="scientific">Effrenium voratum</name>
    <dbReference type="NCBI Taxonomy" id="2562239"/>
    <lineage>
        <taxon>Eukaryota</taxon>
        <taxon>Sar</taxon>
        <taxon>Alveolata</taxon>
        <taxon>Dinophyceae</taxon>
        <taxon>Suessiales</taxon>
        <taxon>Symbiodiniaceae</taxon>
        <taxon>Effrenium</taxon>
    </lineage>
</organism>
<protein>
    <submittedName>
        <fullName evidence="1">Uncharacterized protein</fullName>
    </submittedName>
</protein>
<accession>A0AA36JRG6</accession>
<dbReference type="AlphaFoldDB" id="A0AA36JRG6"/>
<dbReference type="Proteomes" id="UP001178507">
    <property type="component" value="Unassembled WGS sequence"/>
</dbReference>
<keyword evidence="2" id="KW-1185">Reference proteome</keyword>
<sequence>MPARSFARLDLLVPAIDSAHLAPSLPLHSCLRADASLVVVDFTHLGSASLLRSFARLGAPTAALGAAAPESFLPLQGPGCLGLTLAAKGLLRCGAPSPFPGAACVDLSPMALDFGHSDASFFLQSFARPGLPSSVPGASVASSLSLQSSQCAEASPFACGIGRSGFLPLVTDFAQLDLPSSIRSFCWVGTALAAMDVAGLGLLLPSHRMAWLGSSSPACGLSHFDSSPFAVDRAMCGPSPPLHSSAQPGLAASACTFALMGLSLLLQNLA</sequence>